<dbReference type="SUPFAM" id="SSF52540">
    <property type="entry name" value="P-loop containing nucleoside triphosphate hydrolases"/>
    <property type="match status" value="1"/>
</dbReference>
<dbReference type="SMART" id="SM01086">
    <property type="entry name" value="ClpB_D2-small"/>
    <property type="match status" value="1"/>
</dbReference>
<feature type="repeat" description="ANK" evidence="3">
    <location>
        <begin position="183"/>
        <end position="215"/>
    </location>
</feature>
<dbReference type="Gene3D" id="3.40.50.300">
    <property type="entry name" value="P-loop containing nucleotide triphosphate hydrolases"/>
    <property type="match status" value="1"/>
</dbReference>
<evidence type="ECO:0000259" key="4">
    <source>
        <dbReference type="SMART" id="SM00382"/>
    </source>
</evidence>
<evidence type="ECO:0000313" key="7">
    <source>
        <dbReference type="Proteomes" id="UP000478052"/>
    </source>
</evidence>
<evidence type="ECO:0000256" key="2">
    <source>
        <dbReference type="ARBA" id="ARBA00022840"/>
    </source>
</evidence>
<reference evidence="6 7" key="1">
    <citation type="submission" date="2019-08" db="EMBL/GenBank/DDBJ databases">
        <title>Whole genome of Aphis craccivora.</title>
        <authorList>
            <person name="Voronova N.V."/>
            <person name="Shulinski R.S."/>
            <person name="Bandarenka Y.V."/>
            <person name="Zhorov D.G."/>
            <person name="Warner D."/>
        </authorList>
    </citation>
    <scope>NUCLEOTIDE SEQUENCE [LARGE SCALE GENOMIC DNA]</scope>
    <source>
        <strain evidence="6">180601</strain>
        <tissue evidence="6">Whole Body</tissue>
    </source>
</reference>
<dbReference type="SMART" id="SM00382">
    <property type="entry name" value="AAA"/>
    <property type="match status" value="1"/>
</dbReference>
<organism evidence="6 7">
    <name type="scientific">Aphis craccivora</name>
    <name type="common">Cowpea aphid</name>
    <dbReference type="NCBI Taxonomy" id="307492"/>
    <lineage>
        <taxon>Eukaryota</taxon>
        <taxon>Metazoa</taxon>
        <taxon>Ecdysozoa</taxon>
        <taxon>Arthropoda</taxon>
        <taxon>Hexapoda</taxon>
        <taxon>Insecta</taxon>
        <taxon>Pterygota</taxon>
        <taxon>Neoptera</taxon>
        <taxon>Paraneoptera</taxon>
        <taxon>Hemiptera</taxon>
        <taxon>Sternorrhyncha</taxon>
        <taxon>Aphidomorpha</taxon>
        <taxon>Aphidoidea</taxon>
        <taxon>Aphididae</taxon>
        <taxon>Aphidini</taxon>
        <taxon>Aphis</taxon>
        <taxon>Aphis</taxon>
    </lineage>
</organism>
<feature type="repeat" description="ANK" evidence="3">
    <location>
        <begin position="114"/>
        <end position="146"/>
    </location>
</feature>
<name>A0A6G0YQM7_APHCR</name>
<dbReference type="EMBL" id="VUJU01002808">
    <property type="protein sequence ID" value="KAF0760028.1"/>
    <property type="molecule type" value="Genomic_DNA"/>
</dbReference>
<feature type="domain" description="AAA+ ATPase" evidence="4">
    <location>
        <begin position="296"/>
        <end position="436"/>
    </location>
</feature>
<dbReference type="AlphaFoldDB" id="A0A6G0YQM7"/>
<evidence type="ECO:0000256" key="1">
    <source>
        <dbReference type="ARBA" id="ARBA00022741"/>
    </source>
</evidence>
<dbReference type="Gene3D" id="1.25.40.20">
    <property type="entry name" value="Ankyrin repeat-containing domain"/>
    <property type="match status" value="1"/>
</dbReference>
<dbReference type="InterPro" id="IPR003593">
    <property type="entry name" value="AAA+_ATPase"/>
</dbReference>
<dbReference type="GO" id="GO:0005524">
    <property type="term" value="F:ATP binding"/>
    <property type="evidence" value="ECO:0007669"/>
    <property type="project" value="UniProtKB-KW"/>
</dbReference>
<evidence type="ECO:0000256" key="3">
    <source>
        <dbReference type="PROSITE-ProRule" id="PRU00023"/>
    </source>
</evidence>
<comment type="caution">
    <text evidence="6">The sequence shown here is derived from an EMBL/GenBank/DDBJ whole genome shotgun (WGS) entry which is preliminary data.</text>
</comment>
<dbReference type="Pfam" id="PF07724">
    <property type="entry name" value="AAA_2"/>
    <property type="match status" value="1"/>
</dbReference>
<dbReference type="GO" id="GO:0005739">
    <property type="term" value="C:mitochondrion"/>
    <property type="evidence" value="ECO:0007669"/>
    <property type="project" value="TreeGrafter"/>
</dbReference>
<keyword evidence="1" id="KW-0547">Nucleotide-binding</keyword>
<dbReference type="Proteomes" id="UP000478052">
    <property type="component" value="Unassembled WGS sequence"/>
</dbReference>
<dbReference type="GO" id="GO:0034605">
    <property type="term" value="P:cellular response to heat"/>
    <property type="evidence" value="ECO:0007669"/>
    <property type="project" value="TreeGrafter"/>
</dbReference>
<dbReference type="SMART" id="SM00248">
    <property type="entry name" value="ANK"/>
    <property type="match status" value="2"/>
</dbReference>
<dbReference type="InterPro" id="IPR050130">
    <property type="entry name" value="ClpA_ClpB"/>
</dbReference>
<dbReference type="Pfam" id="PF10431">
    <property type="entry name" value="ClpB_D2-small"/>
    <property type="match status" value="1"/>
</dbReference>
<dbReference type="PRINTS" id="PR00300">
    <property type="entry name" value="CLPPROTEASEA"/>
</dbReference>
<gene>
    <name evidence="6" type="ORF">FWK35_00006988</name>
</gene>
<dbReference type="PROSITE" id="PS50088">
    <property type="entry name" value="ANK_REPEAT"/>
    <property type="match status" value="2"/>
</dbReference>
<dbReference type="PROSITE" id="PS50297">
    <property type="entry name" value="ANK_REP_REGION"/>
    <property type="match status" value="2"/>
</dbReference>
<keyword evidence="3" id="KW-0040">ANK repeat</keyword>
<dbReference type="InterPro" id="IPR027417">
    <property type="entry name" value="P-loop_NTPase"/>
</dbReference>
<dbReference type="SUPFAM" id="SSF48403">
    <property type="entry name" value="Ankyrin repeat"/>
    <property type="match status" value="1"/>
</dbReference>
<evidence type="ECO:0000313" key="6">
    <source>
        <dbReference type="EMBL" id="KAF0760028.1"/>
    </source>
</evidence>
<keyword evidence="7" id="KW-1185">Reference proteome</keyword>
<dbReference type="Pfam" id="PF00023">
    <property type="entry name" value="Ank"/>
    <property type="match status" value="2"/>
</dbReference>
<accession>A0A6G0YQM7</accession>
<protein>
    <submittedName>
        <fullName evidence="6">Uncharacterized protein</fullName>
    </submittedName>
</protein>
<sequence length="593" mass="67803">MFNRNLNLTYLRIKHLVQPKILCRQLSVPSIKYQNYSNTHCKIIQYVTGNHLFHDTNTTSTGRFLSWKWLLAISLLYAGYDGQNIFDIINQGSAEELTKFLKDNPKAVNKIHLFGWAPIHVAASNNKYEHLAVLLKSGADPDLSDGFSNCINVARKRNINPSDVLSIRENHFMHNLNVNATFQGFTAFHYAALLNNIESLKILMDHGADPLLKSVTGHKPIDLVTDLTIYELLADYEKNVDFNFELIKNKKEAEIRKKFPLELRLKQKIIGQENAINVVSSGSIRRKENGWTDDEHPLVFLFLGSSGIGKTELAKQIASYLHKNNKDGFIRLDMSEYQEKHEVAKMIGSPPGYIGYDDGGYLTKQLAKNPNAVVLFDEVEKAHTDILTILLQLFDEGRITDGKGKTIECKNAIFVMTSNLASNEIADHALELRNEQRQNKLIEDSWLTNKKVEKHEEVVTFISKKFKDQIVKPILKKHFRRDEFLGRINEVVYFLPFSEMELKTIVQRELQYWQELALKKHNIKIEWDSAVEHVIIGAYDVNYGARSIKHEVERSVVAQLAKAHENGLIKNNTVVKIEADITKGDHGNIFLKI</sequence>
<dbReference type="InterPro" id="IPR001270">
    <property type="entry name" value="ClpA/B"/>
</dbReference>
<evidence type="ECO:0000259" key="5">
    <source>
        <dbReference type="SMART" id="SM01086"/>
    </source>
</evidence>
<dbReference type="InterPro" id="IPR002110">
    <property type="entry name" value="Ankyrin_rpt"/>
</dbReference>
<feature type="domain" description="Clp ATPase C-terminal" evidence="5">
    <location>
        <begin position="497"/>
        <end position="591"/>
    </location>
</feature>
<dbReference type="CDD" id="cd19499">
    <property type="entry name" value="RecA-like_ClpB_Hsp104-like"/>
    <property type="match status" value="1"/>
</dbReference>
<dbReference type="OrthoDB" id="47330at2759"/>
<dbReference type="InterPro" id="IPR019489">
    <property type="entry name" value="Clp_ATPase_C"/>
</dbReference>
<dbReference type="InterPro" id="IPR036770">
    <property type="entry name" value="Ankyrin_rpt-contain_sf"/>
</dbReference>
<keyword evidence="2" id="KW-0067">ATP-binding</keyword>
<dbReference type="InterPro" id="IPR003959">
    <property type="entry name" value="ATPase_AAA_core"/>
</dbReference>
<dbReference type="GO" id="GO:0016887">
    <property type="term" value="F:ATP hydrolysis activity"/>
    <property type="evidence" value="ECO:0007669"/>
    <property type="project" value="InterPro"/>
</dbReference>
<dbReference type="PANTHER" id="PTHR11638:SF93">
    <property type="entry name" value="MITOCHONDRIAL DISAGGREGASE"/>
    <property type="match status" value="1"/>
</dbReference>
<dbReference type="Gene3D" id="1.10.8.60">
    <property type="match status" value="1"/>
</dbReference>
<proteinExistence type="predicted"/>
<dbReference type="PANTHER" id="PTHR11638">
    <property type="entry name" value="ATP-DEPENDENT CLP PROTEASE"/>
    <property type="match status" value="1"/>
</dbReference>